<keyword evidence="1" id="KW-0472">Membrane</keyword>
<evidence type="ECO:0000256" key="1">
    <source>
        <dbReference type="SAM" id="Phobius"/>
    </source>
</evidence>
<keyword evidence="3" id="KW-1185">Reference proteome</keyword>
<dbReference type="AlphaFoldDB" id="A0A9P1MZX8"/>
<feature type="transmembrane region" description="Helical" evidence="1">
    <location>
        <begin position="130"/>
        <end position="150"/>
    </location>
</feature>
<feature type="transmembrane region" description="Helical" evidence="1">
    <location>
        <begin position="179"/>
        <end position="202"/>
    </location>
</feature>
<dbReference type="SUPFAM" id="SSF81321">
    <property type="entry name" value="Family A G protein-coupled receptor-like"/>
    <property type="match status" value="1"/>
</dbReference>
<protein>
    <recommendedName>
        <fullName evidence="4">Serpentine receptor class gamma</fullName>
    </recommendedName>
</protein>
<evidence type="ECO:0000313" key="2">
    <source>
        <dbReference type="EMBL" id="CAI5442855.1"/>
    </source>
</evidence>
<dbReference type="Pfam" id="PF10323">
    <property type="entry name" value="7TM_GPCR_Srv"/>
    <property type="match status" value="1"/>
</dbReference>
<proteinExistence type="predicted"/>
<feature type="transmembrane region" description="Helical" evidence="1">
    <location>
        <begin position="255"/>
        <end position="277"/>
    </location>
</feature>
<comment type="caution">
    <text evidence="2">The sequence shown here is derived from an EMBL/GenBank/DDBJ whole genome shotgun (WGS) entry which is preliminary data.</text>
</comment>
<dbReference type="Gene3D" id="1.20.1070.10">
    <property type="entry name" value="Rhodopsin 7-helix transmembrane proteins"/>
    <property type="match status" value="1"/>
</dbReference>
<dbReference type="PANTHER" id="PTHR31748:SF1">
    <property type="entry name" value="SERPENTINE RECEPTOR, CLASS V"/>
    <property type="match status" value="1"/>
</dbReference>
<keyword evidence="1" id="KW-0812">Transmembrane</keyword>
<gene>
    <name evidence="2" type="ORF">CAMP_LOCUS5492</name>
</gene>
<feature type="transmembrane region" description="Helical" evidence="1">
    <location>
        <begin position="12"/>
        <end position="34"/>
    </location>
</feature>
<organism evidence="2 3">
    <name type="scientific">Caenorhabditis angaria</name>
    <dbReference type="NCBI Taxonomy" id="860376"/>
    <lineage>
        <taxon>Eukaryota</taxon>
        <taxon>Metazoa</taxon>
        <taxon>Ecdysozoa</taxon>
        <taxon>Nematoda</taxon>
        <taxon>Chromadorea</taxon>
        <taxon>Rhabditida</taxon>
        <taxon>Rhabditina</taxon>
        <taxon>Rhabditomorpha</taxon>
        <taxon>Rhabditoidea</taxon>
        <taxon>Rhabditidae</taxon>
        <taxon>Peloderinae</taxon>
        <taxon>Caenorhabditis</taxon>
    </lineage>
</organism>
<feature type="transmembrane region" description="Helical" evidence="1">
    <location>
        <begin position="223"/>
        <end position="243"/>
    </location>
</feature>
<feature type="transmembrane region" description="Helical" evidence="1">
    <location>
        <begin position="46"/>
        <end position="69"/>
    </location>
</feature>
<evidence type="ECO:0008006" key="4">
    <source>
        <dbReference type="Google" id="ProtNLM"/>
    </source>
</evidence>
<keyword evidence="1" id="KW-1133">Transmembrane helix</keyword>
<name>A0A9P1MZX8_9PELO</name>
<dbReference type="Proteomes" id="UP001152747">
    <property type="component" value="Unassembled WGS sequence"/>
</dbReference>
<dbReference type="EMBL" id="CANHGI010000002">
    <property type="protein sequence ID" value="CAI5442855.1"/>
    <property type="molecule type" value="Genomic_DNA"/>
</dbReference>
<dbReference type="PANTHER" id="PTHR31748">
    <property type="entry name" value="SERPENTINE RECEPTOR, CLASS V"/>
    <property type="match status" value="1"/>
</dbReference>
<dbReference type="InterPro" id="IPR019426">
    <property type="entry name" value="7TM_GPCR_serpentine_rcpt_Srv"/>
</dbReference>
<accession>A0A9P1MZX8</accession>
<reference evidence="2" key="1">
    <citation type="submission" date="2022-11" db="EMBL/GenBank/DDBJ databases">
        <authorList>
            <person name="Kikuchi T."/>
        </authorList>
    </citation>
    <scope>NUCLEOTIDE SEQUENCE</scope>
    <source>
        <strain evidence="2">PS1010</strain>
    </source>
</reference>
<sequence>MTAKFQFYEYIQLGFSTIALVTLPLYISISYLIYSKRKTSFKTTFYKLLLVLTFCDILSCLCNVFGASFPFLFFSRQISELGTMWGRVYLSLSWCIRASQGFSGTLLAINRATAIVYPIIYKKIWPNNQFTYLLFCTFPGYPFLFVIWFADIEYVKDQESDRIYPNIANDQVRNGMFGFGALLDVISIFIIIISYFITLRAIRKLRRKTSVESTRMKNGEHSATRIAMIICVCEILYFIFLGICSSMNLPTRVFYAIFSPLTDIYSMLNCYVLIAFCPPIRNGLRKKKSVISFDDNLTFRKITTIPAVE</sequence>
<feature type="transmembrane region" description="Helical" evidence="1">
    <location>
        <begin position="89"/>
        <end position="109"/>
    </location>
</feature>
<evidence type="ECO:0000313" key="3">
    <source>
        <dbReference type="Proteomes" id="UP001152747"/>
    </source>
</evidence>